<dbReference type="InterPro" id="IPR008278">
    <property type="entry name" value="4-PPantetheinyl_Trfase_dom"/>
</dbReference>
<organism evidence="3">
    <name type="scientific">Bacterium symbiont subsp. Theonella swinhoei (strain pTSMAC1)</name>
    <dbReference type="NCBI Taxonomy" id="1221190"/>
    <lineage>
        <taxon>Bacteria</taxon>
    </lineage>
</organism>
<evidence type="ECO:0000259" key="2">
    <source>
        <dbReference type="Pfam" id="PF01648"/>
    </source>
</evidence>
<accession>J9ZVP3</accession>
<sequence>MSLPKLIVYPIKLLRDNWSDRAYFAWVMASCYPDLAQHYQLFLNPEECLRYEGMKFKRRRSSFLLGRYAAKKALSYYFDEPDLSTIVVLSGVFGQPVVHYPSPYCPIITISHTLYAACAIASPGTHPMGLDVESIDEANTQAMKSQMTSNELGAFLDLMESEIAGLTVMWSAKEALSKILRCGLTCPFELLAISSLCQNEDYYEGEYLNFKQYKFQSWVMETAVCTVVLPRRTQIEIDMNLIV</sequence>
<feature type="domain" description="4'-phosphopantetheinyl transferase" evidence="2">
    <location>
        <begin position="128"/>
        <end position="217"/>
    </location>
</feature>
<dbReference type="SUPFAM" id="SSF56214">
    <property type="entry name" value="4'-phosphopantetheinyl transferase"/>
    <property type="match status" value="2"/>
</dbReference>
<dbReference type="GO" id="GO:0000287">
    <property type="term" value="F:magnesium ion binding"/>
    <property type="evidence" value="ECO:0007669"/>
    <property type="project" value="InterPro"/>
</dbReference>
<name>J9ZVP3_BACS1</name>
<dbReference type="EMBL" id="JX456532">
    <property type="protein sequence ID" value="AFS60656.1"/>
    <property type="molecule type" value="Genomic_DNA"/>
</dbReference>
<reference evidence="3" key="1">
    <citation type="journal article" date="2012" name="Science">
        <title>Metagenome mining reveals polytheonamides as posttranslationally modified ribosomal peptides.</title>
        <authorList>
            <person name="Freeman M.F."/>
            <person name="Gurgui C."/>
            <person name="Helf M.J."/>
            <person name="Morinaka B.I."/>
            <person name="Uria A.R."/>
            <person name="Oldham N.J."/>
            <person name="Sahl H.G."/>
            <person name="Matsunaga S."/>
            <person name="Piel J."/>
        </authorList>
    </citation>
    <scope>NUCLEOTIDE SEQUENCE</scope>
</reference>
<dbReference type="Gene3D" id="3.90.470.20">
    <property type="entry name" value="4'-phosphopantetheinyl transferase domain"/>
    <property type="match status" value="2"/>
</dbReference>
<evidence type="ECO:0000313" key="3">
    <source>
        <dbReference type="EMBL" id="AFS60656.1"/>
    </source>
</evidence>
<keyword evidence="1 3" id="KW-0808">Transferase</keyword>
<evidence type="ECO:0000256" key="1">
    <source>
        <dbReference type="ARBA" id="ARBA00022679"/>
    </source>
</evidence>
<dbReference type="InterPro" id="IPR037143">
    <property type="entry name" value="4-PPantetheinyl_Trfase_dom_sf"/>
</dbReference>
<dbReference type="AlphaFoldDB" id="J9ZVP3"/>
<dbReference type="GO" id="GO:0008897">
    <property type="term" value="F:holo-[acyl-carrier-protein] synthase activity"/>
    <property type="evidence" value="ECO:0007669"/>
    <property type="project" value="InterPro"/>
</dbReference>
<protein>
    <submittedName>
        <fullName evidence="3">Phosphopantetheinyl transferase</fullName>
    </submittedName>
</protein>
<dbReference type="Pfam" id="PF01648">
    <property type="entry name" value="ACPS"/>
    <property type="match status" value="1"/>
</dbReference>
<proteinExistence type="predicted"/>